<evidence type="ECO:0000256" key="2">
    <source>
        <dbReference type="ARBA" id="ARBA00022679"/>
    </source>
</evidence>
<sequence>MQLTTLDTNRNTSVSFNQSLIDSEIEKQLKWRATKLEELTNMRDFLQSNTGTIQTYLLDRQSSLSFADDVILGRRLDKECWSEVIGKSGVRHLMTEMQRQKMEEELSSNPLPFTAEAAKKQLTYYTDNAHKLFAERVEGIFNQLSAEHVTNRPGRFSEKLIFGGIQRFSLYNSRSVAAIHDLRCVIALLHGEVREIERHETEAIINQALTNTGTDVLIDGNALSLKIFKKGTCHLVVATSIADQLNDTLSFLYPLSLSDASEAKKIKNASAAKLQKKFVMRTELLPADLREALSMTKVERYYDLKKSDRFDREYERVETDKFEMKISDKDVSVVESLLGELAVDIVKYSGSSTFIFDFDVSDLRREIVANGLAPLDKVDSQFYQTTDLLRQVFSDEIENYDLANMRCLEPSAGFGQLATMLPLNSTVIDVSSFNIDVLRSKGFCNAKKADFLDWSSTESSLYDLIVMNPPWSGNRSNLHLEAALGLLADEGTCLALLPSTVLNKIDAICSKHEVDYQTIWKGTEKFSGTGELGCVVISCTKRSQNQPESNQAMDTILSFL</sequence>
<dbReference type="SUPFAM" id="SSF53335">
    <property type="entry name" value="S-adenosyl-L-methionine-dependent methyltransferases"/>
    <property type="match status" value="1"/>
</dbReference>
<dbReference type="Gene3D" id="3.40.50.150">
    <property type="entry name" value="Vaccinia Virus protein VP39"/>
    <property type="match status" value="1"/>
</dbReference>
<keyword evidence="2" id="KW-0808">Transferase</keyword>
<protein>
    <submittedName>
        <fullName evidence="4">DUF4942 domain-containing protein</fullName>
    </submittedName>
</protein>
<evidence type="ECO:0000313" key="4">
    <source>
        <dbReference type="EMBL" id="MDN2483840.1"/>
    </source>
</evidence>
<evidence type="ECO:0000259" key="3">
    <source>
        <dbReference type="Pfam" id="PF13708"/>
    </source>
</evidence>
<reference evidence="4" key="1">
    <citation type="submission" date="2024-05" db="EMBL/GenBank/DDBJ databases">
        <title>Genome Sequences of Four Agar- Degrading Marine Bacteria.</title>
        <authorList>
            <person name="Phillips E.K."/>
            <person name="Shaffer J.C."/>
            <person name="Henson M.W."/>
            <person name="Temperton B."/>
            <person name="Thrash C.J."/>
            <person name="Martin M.O."/>
        </authorList>
    </citation>
    <scope>NUCLEOTIDE SEQUENCE</scope>
    <source>
        <strain evidence="4">EKP203</strain>
    </source>
</reference>
<dbReference type="Proteomes" id="UP001169719">
    <property type="component" value="Unassembled WGS sequence"/>
</dbReference>
<keyword evidence="1" id="KW-0489">Methyltransferase</keyword>
<dbReference type="EMBL" id="JAUEOZ010000003">
    <property type="protein sequence ID" value="MDN2483840.1"/>
    <property type="molecule type" value="Genomic_DNA"/>
</dbReference>
<evidence type="ECO:0000313" key="5">
    <source>
        <dbReference type="Proteomes" id="UP001169719"/>
    </source>
</evidence>
<organism evidence="4 5">
    <name type="scientific">Vibrio agarivorans</name>
    <dbReference type="NCBI Taxonomy" id="153622"/>
    <lineage>
        <taxon>Bacteria</taxon>
        <taxon>Pseudomonadati</taxon>
        <taxon>Pseudomonadota</taxon>
        <taxon>Gammaproteobacteria</taxon>
        <taxon>Vibrionales</taxon>
        <taxon>Vibrionaceae</taxon>
        <taxon>Vibrio</taxon>
    </lineage>
</organism>
<name>A0ABT7Y761_9VIBR</name>
<dbReference type="InterPro" id="IPR031339">
    <property type="entry name" value="DUF4942"/>
</dbReference>
<gene>
    <name evidence="4" type="ORF">QWJ08_21030</name>
</gene>
<dbReference type="InterPro" id="IPR029063">
    <property type="entry name" value="SAM-dependent_MTases_sf"/>
</dbReference>
<dbReference type="Pfam" id="PF13708">
    <property type="entry name" value="DUF4942"/>
    <property type="match status" value="1"/>
</dbReference>
<comment type="caution">
    <text evidence="4">The sequence shown here is derived from an EMBL/GenBank/DDBJ whole genome shotgun (WGS) entry which is preliminary data.</text>
</comment>
<keyword evidence="5" id="KW-1185">Reference proteome</keyword>
<evidence type="ECO:0000256" key="1">
    <source>
        <dbReference type="ARBA" id="ARBA00022603"/>
    </source>
</evidence>
<proteinExistence type="predicted"/>
<feature type="domain" description="DUF4942" evidence="3">
    <location>
        <begin position="74"/>
        <end position="253"/>
    </location>
</feature>
<accession>A0ABT7Y761</accession>
<dbReference type="RefSeq" id="WP_289963996.1">
    <property type="nucleotide sequence ID" value="NZ_JAUEOZ010000003.1"/>
</dbReference>
<dbReference type="InterPro" id="IPR002052">
    <property type="entry name" value="DNA_methylase_N6_adenine_CS"/>
</dbReference>
<dbReference type="PROSITE" id="PS00092">
    <property type="entry name" value="N6_MTASE"/>
    <property type="match status" value="1"/>
</dbReference>